<name>A0ABR1RLH2_9PEZI</name>
<feature type="chain" id="PRO_5046066951" description="Ecp2 effector protein-like domain-containing protein" evidence="1">
    <location>
        <begin position="23"/>
        <end position="239"/>
    </location>
</feature>
<reference evidence="3 4" key="1">
    <citation type="submission" date="2023-01" db="EMBL/GenBank/DDBJ databases">
        <title>Analysis of 21 Apiospora genomes using comparative genomics revels a genus with tremendous synthesis potential of carbohydrate active enzymes and secondary metabolites.</title>
        <authorList>
            <person name="Sorensen T."/>
        </authorList>
    </citation>
    <scope>NUCLEOTIDE SEQUENCE [LARGE SCALE GENOMIC DNA]</scope>
    <source>
        <strain evidence="3 4">CBS 20057</strain>
    </source>
</reference>
<dbReference type="EMBL" id="JAQQWI010000012">
    <property type="protein sequence ID" value="KAK8015824.1"/>
    <property type="molecule type" value="Genomic_DNA"/>
</dbReference>
<keyword evidence="4" id="KW-1185">Reference proteome</keyword>
<keyword evidence="1" id="KW-0732">Signal</keyword>
<dbReference type="InterPro" id="IPR029226">
    <property type="entry name" value="Ecp2-like"/>
</dbReference>
<evidence type="ECO:0000259" key="2">
    <source>
        <dbReference type="Pfam" id="PF14856"/>
    </source>
</evidence>
<organism evidence="3 4">
    <name type="scientific">Apiospora marii</name>
    <dbReference type="NCBI Taxonomy" id="335849"/>
    <lineage>
        <taxon>Eukaryota</taxon>
        <taxon>Fungi</taxon>
        <taxon>Dikarya</taxon>
        <taxon>Ascomycota</taxon>
        <taxon>Pezizomycotina</taxon>
        <taxon>Sordariomycetes</taxon>
        <taxon>Xylariomycetidae</taxon>
        <taxon>Amphisphaeriales</taxon>
        <taxon>Apiosporaceae</taxon>
        <taxon>Apiospora</taxon>
    </lineage>
</organism>
<comment type="caution">
    <text evidence="3">The sequence shown here is derived from an EMBL/GenBank/DDBJ whole genome shotgun (WGS) entry which is preliminary data.</text>
</comment>
<gene>
    <name evidence="3" type="ORF">PG991_008712</name>
</gene>
<proteinExistence type="predicted"/>
<accession>A0ABR1RLH2</accession>
<protein>
    <recommendedName>
        <fullName evidence="2">Ecp2 effector protein-like domain-containing protein</fullName>
    </recommendedName>
</protein>
<evidence type="ECO:0000256" key="1">
    <source>
        <dbReference type="SAM" id="SignalP"/>
    </source>
</evidence>
<evidence type="ECO:0000313" key="3">
    <source>
        <dbReference type="EMBL" id="KAK8015824.1"/>
    </source>
</evidence>
<sequence length="239" mass="24976">MHLFSSAGLYLMAALIAQAISALHLPLSSNPLPRLYQRETAVHLRAVDPRQPYPDRLPLLADCQMLLANVTGTPGYYNISHWPGDSVLSPFMTNNTCQLVVAKMGSDLSQNATIGNGDVEKFISMMLNQQNGTCSQTGRPLEQPVPPALLDARGPQRETLRLPLQVLVLLVPVRPRVRVAAARAAASAGPFLLLLVLHLPGPHRVDGLGQGGGGVPDGAAVALGGGLGGGGGLAVRGGL</sequence>
<evidence type="ECO:0000313" key="4">
    <source>
        <dbReference type="Proteomes" id="UP001396898"/>
    </source>
</evidence>
<dbReference type="Proteomes" id="UP001396898">
    <property type="component" value="Unassembled WGS sequence"/>
</dbReference>
<feature type="signal peptide" evidence="1">
    <location>
        <begin position="1"/>
        <end position="22"/>
    </location>
</feature>
<feature type="domain" description="Ecp2 effector protein-like" evidence="2">
    <location>
        <begin position="57"/>
        <end position="131"/>
    </location>
</feature>
<dbReference type="Pfam" id="PF14856">
    <property type="entry name" value="Hce2"/>
    <property type="match status" value="1"/>
</dbReference>